<evidence type="ECO:0000313" key="3">
    <source>
        <dbReference type="Proteomes" id="UP000503447"/>
    </source>
</evidence>
<reference evidence="3" key="1">
    <citation type="submission" date="2020-05" db="EMBL/GenBank/DDBJ databases">
        <title>Frigoriglobus tundricola gen. nov., sp. nov., a psychrotolerant cellulolytic planctomycete of the family Gemmataceae with two divergent copies of 16S rRNA gene.</title>
        <authorList>
            <person name="Kulichevskaya I.S."/>
            <person name="Ivanova A.A."/>
            <person name="Naumoff D.G."/>
            <person name="Beletsky A.V."/>
            <person name="Rijpstra W.I.C."/>
            <person name="Sinninghe Damste J.S."/>
            <person name="Mardanov A.V."/>
            <person name="Ravin N.V."/>
            <person name="Dedysh S.N."/>
        </authorList>
    </citation>
    <scope>NUCLEOTIDE SEQUENCE [LARGE SCALE GENOMIC DNA]</scope>
    <source>
        <strain evidence="3">PL17</strain>
    </source>
</reference>
<gene>
    <name evidence="2" type="ORF">FTUN_3682</name>
</gene>
<proteinExistence type="predicted"/>
<keyword evidence="3" id="KW-1185">Reference proteome</keyword>
<organism evidence="2 3">
    <name type="scientific">Frigoriglobus tundricola</name>
    <dbReference type="NCBI Taxonomy" id="2774151"/>
    <lineage>
        <taxon>Bacteria</taxon>
        <taxon>Pseudomonadati</taxon>
        <taxon>Planctomycetota</taxon>
        <taxon>Planctomycetia</taxon>
        <taxon>Gemmatales</taxon>
        <taxon>Gemmataceae</taxon>
        <taxon>Frigoriglobus</taxon>
    </lineage>
</organism>
<feature type="region of interest" description="Disordered" evidence="1">
    <location>
        <begin position="1"/>
        <end position="41"/>
    </location>
</feature>
<accession>A0A6M5YQ09</accession>
<sequence length="41" mass="4688">MKKVALSVVRNLNYDPPARLTDRNPPPEHDAPTDRNPKAHR</sequence>
<name>A0A6M5YQ09_9BACT</name>
<dbReference type="AlphaFoldDB" id="A0A6M5YQ09"/>
<protein>
    <submittedName>
        <fullName evidence="2">Uncharacterized protein</fullName>
    </submittedName>
</protein>
<feature type="compositionally biased region" description="Basic and acidic residues" evidence="1">
    <location>
        <begin position="20"/>
        <end position="41"/>
    </location>
</feature>
<dbReference type="Proteomes" id="UP000503447">
    <property type="component" value="Chromosome"/>
</dbReference>
<dbReference type="EMBL" id="CP053452">
    <property type="protein sequence ID" value="QJW96127.1"/>
    <property type="molecule type" value="Genomic_DNA"/>
</dbReference>
<dbReference type="KEGG" id="ftj:FTUN_3682"/>
<evidence type="ECO:0000256" key="1">
    <source>
        <dbReference type="SAM" id="MobiDB-lite"/>
    </source>
</evidence>
<evidence type="ECO:0000313" key="2">
    <source>
        <dbReference type="EMBL" id="QJW96127.1"/>
    </source>
</evidence>